<comment type="caution">
    <text evidence="2">The sequence shown here is derived from an EMBL/GenBank/DDBJ whole genome shotgun (WGS) entry which is preliminary data.</text>
</comment>
<proteinExistence type="predicted"/>
<feature type="compositionally biased region" description="Polar residues" evidence="1">
    <location>
        <begin position="91"/>
        <end position="101"/>
    </location>
</feature>
<dbReference type="Proteomes" id="UP001501319">
    <property type="component" value="Unassembled WGS sequence"/>
</dbReference>
<dbReference type="EMBL" id="BAAANE010000008">
    <property type="protein sequence ID" value="GAA1651010.1"/>
    <property type="molecule type" value="Genomic_DNA"/>
</dbReference>
<sequence length="101" mass="10611">MRWSTVRLGQVAAITLYALPMGAPSSVEDTGIKSIPCDPILREAAEIDATAVRIDLQDETTMAAAAARLTDGIDHIVTTGSAPPLERWSDGTASPTTSSTR</sequence>
<organism evidence="2 3">
    <name type="scientific">Kribbella alba</name>
    <dbReference type="NCBI Taxonomy" id="190197"/>
    <lineage>
        <taxon>Bacteria</taxon>
        <taxon>Bacillati</taxon>
        <taxon>Actinomycetota</taxon>
        <taxon>Actinomycetes</taxon>
        <taxon>Propionibacteriales</taxon>
        <taxon>Kribbellaceae</taxon>
        <taxon>Kribbella</taxon>
    </lineage>
</organism>
<reference evidence="2 3" key="1">
    <citation type="journal article" date="2019" name="Int. J. Syst. Evol. Microbiol.">
        <title>The Global Catalogue of Microorganisms (GCM) 10K type strain sequencing project: providing services to taxonomists for standard genome sequencing and annotation.</title>
        <authorList>
            <consortium name="The Broad Institute Genomics Platform"/>
            <consortium name="The Broad Institute Genome Sequencing Center for Infectious Disease"/>
            <person name="Wu L."/>
            <person name="Ma J."/>
        </authorList>
    </citation>
    <scope>NUCLEOTIDE SEQUENCE [LARGE SCALE GENOMIC DNA]</scope>
    <source>
        <strain evidence="2 3">JCM 14306</strain>
    </source>
</reference>
<feature type="region of interest" description="Disordered" evidence="1">
    <location>
        <begin position="79"/>
        <end position="101"/>
    </location>
</feature>
<protein>
    <submittedName>
        <fullName evidence="2">Uncharacterized protein</fullName>
    </submittedName>
</protein>
<gene>
    <name evidence="2" type="ORF">GCM10009744_48320</name>
</gene>
<evidence type="ECO:0000256" key="1">
    <source>
        <dbReference type="SAM" id="MobiDB-lite"/>
    </source>
</evidence>
<accession>A0ABN2FKK9</accession>
<keyword evidence="3" id="KW-1185">Reference proteome</keyword>
<evidence type="ECO:0000313" key="2">
    <source>
        <dbReference type="EMBL" id="GAA1651010.1"/>
    </source>
</evidence>
<name>A0ABN2FKK9_9ACTN</name>
<evidence type="ECO:0000313" key="3">
    <source>
        <dbReference type="Proteomes" id="UP001501319"/>
    </source>
</evidence>